<dbReference type="CDD" id="cd08445">
    <property type="entry name" value="PBP2_BenM_CatM_CatR"/>
    <property type="match status" value="1"/>
</dbReference>
<keyword evidence="2" id="KW-0805">Transcription regulation</keyword>
<comment type="caution">
    <text evidence="6">The sequence shown here is derived from an EMBL/GenBank/DDBJ whole genome shotgun (WGS) entry which is preliminary data.</text>
</comment>
<dbReference type="AlphaFoldDB" id="A0A0A0MAP7"/>
<dbReference type="FunFam" id="1.10.10.10:FF:000001">
    <property type="entry name" value="LysR family transcriptional regulator"/>
    <property type="match status" value="1"/>
</dbReference>
<evidence type="ECO:0000256" key="4">
    <source>
        <dbReference type="ARBA" id="ARBA00023163"/>
    </source>
</evidence>
<dbReference type="eggNOG" id="COG0583">
    <property type="taxonomic scope" value="Bacteria"/>
</dbReference>
<dbReference type="SUPFAM" id="SSF53850">
    <property type="entry name" value="Periplasmic binding protein-like II"/>
    <property type="match status" value="1"/>
</dbReference>
<protein>
    <submittedName>
        <fullName evidence="6">LysR family transcriptional regulator</fullName>
    </submittedName>
</protein>
<dbReference type="Proteomes" id="UP000030003">
    <property type="component" value="Unassembled WGS sequence"/>
</dbReference>
<dbReference type="PROSITE" id="PS50931">
    <property type="entry name" value="HTH_LYSR"/>
    <property type="match status" value="1"/>
</dbReference>
<dbReference type="InterPro" id="IPR036388">
    <property type="entry name" value="WH-like_DNA-bd_sf"/>
</dbReference>
<dbReference type="InterPro" id="IPR005119">
    <property type="entry name" value="LysR_subst-bd"/>
</dbReference>
<dbReference type="GO" id="GO:0003677">
    <property type="term" value="F:DNA binding"/>
    <property type="evidence" value="ECO:0007669"/>
    <property type="project" value="UniProtKB-KW"/>
</dbReference>
<evidence type="ECO:0000256" key="3">
    <source>
        <dbReference type="ARBA" id="ARBA00023125"/>
    </source>
</evidence>
<dbReference type="PRINTS" id="PR00039">
    <property type="entry name" value="HTHLYSR"/>
</dbReference>
<accession>A0A0A0MAP7</accession>
<evidence type="ECO:0000256" key="2">
    <source>
        <dbReference type="ARBA" id="ARBA00023015"/>
    </source>
</evidence>
<organism evidence="6 7">
    <name type="scientific">Lysobacter defluvii IMMIB APB-9 = DSM 18482</name>
    <dbReference type="NCBI Taxonomy" id="1385515"/>
    <lineage>
        <taxon>Bacteria</taxon>
        <taxon>Pseudomonadati</taxon>
        <taxon>Pseudomonadota</taxon>
        <taxon>Gammaproteobacteria</taxon>
        <taxon>Lysobacterales</taxon>
        <taxon>Lysobacteraceae</taxon>
        <taxon>Novilysobacter</taxon>
    </lineage>
</organism>
<reference evidence="6 7" key="1">
    <citation type="submission" date="2013-08" db="EMBL/GenBank/DDBJ databases">
        <title>Genomic analysis of Lysobacter defluvii.</title>
        <authorList>
            <person name="Wang Q."/>
            <person name="Wang G."/>
        </authorList>
    </citation>
    <scope>NUCLEOTIDE SEQUENCE [LARGE SCALE GENOMIC DNA]</scope>
    <source>
        <strain evidence="6 7">IMMIB APB-9</strain>
    </source>
</reference>
<dbReference type="Pfam" id="PF00126">
    <property type="entry name" value="HTH_1"/>
    <property type="match status" value="1"/>
</dbReference>
<dbReference type="RefSeq" id="WP_027069644.1">
    <property type="nucleotide sequence ID" value="NZ_AUHT01000006.1"/>
</dbReference>
<dbReference type="PANTHER" id="PTHR30346">
    <property type="entry name" value="TRANSCRIPTIONAL DUAL REGULATOR HCAR-RELATED"/>
    <property type="match status" value="1"/>
</dbReference>
<gene>
    <name evidence="6" type="ORF">N791_05700</name>
</gene>
<keyword evidence="3" id="KW-0238">DNA-binding</keyword>
<dbReference type="PANTHER" id="PTHR30346:SF17">
    <property type="entry name" value="LYSR FAMILY TRANSCRIPTIONAL REGULATOR"/>
    <property type="match status" value="1"/>
</dbReference>
<dbReference type="STRING" id="1385515.GCA_000423325_01244"/>
<dbReference type="InterPro" id="IPR036390">
    <property type="entry name" value="WH_DNA-bd_sf"/>
</dbReference>
<dbReference type="InterPro" id="IPR000847">
    <property type="entry name" value="LysR_HTH_N"/>
</dbReference>
<dbReference type="SUPFAM" id="SSF46785">
    <property type="entry name" value="Winged helix' DNA-binding domain"/>
    <property type="match status" value="1"/>
</dbReference>
<dbReference type="Pfam" id="PF03466">
    <property type="entry name" value="LysR_substrate"/>
    <property type="match status" value="1"/>
</dbReference>
<sequence length="306" mass="34161">MELRQLRYFVAVAEERNFTRAAEKLHIAQPPLSRQIQLLEEELGVTLISRATRPLRLTDAGRLFNEQALQILGRVEQLKLATQRVGKQERRVLSIGFVASALYGGVPALVRELRKHAPELDIQLLEMMSSQQIEALKTGRIDIGFGRVRKNDPAVVRTVLREERMVLAVAPGTRLAESDAPVRIEEMAGEELVIYPRAPRPSFADQVLALLEDHGVRPTVVHEVSEMQTALGLVAAEVGVCLVPYAGSRHRADLKYRLIADQNATSPVILSHRRNDDSPYIGLVKELLQELYAGRPEWVEPDPGPS</sequence>
<name>A0A0A0MAP7_9GAMM</name>
<dbReference type="OrthoDB" id="5289754at2"/>
<dbReference type="EMBL" id="AVBH01000025">
    <property type="protein sequence ID" value="KGO99232.1"/>
    <property type="molecule type" value="Genomic_DNA"/>
</dbReference>
<dbReference type="Gene3D" id="1.10.10.10">
    <property type="entry name" value="Winged helix-like DNA-binding domain superfamily/Winged helix DNA-binding domain"/>
    <property type="match status" value="1"/>
</dbReference>
<dbReference type="Gene3D" id="3.40.190.10">
    <property type="entry name" value="Periplasmic binding protein-like II"/>
    <property type="match status" value="2"/>
</dbReference>
<evidence type="ECO:0000256" key="1">
    <source>
        <dbReference type="ARBA" id="ARBA00009437"/>
    </source>
</evidence>
<dbReference type="GO" id="GO:0003700">
    <property type="term" value="F:DNA-binding transcription factor activity"/>
    <property type="evidence" value="ECO:0007669"/>
    <property type="project" value="InterPro"/>
</dbReference>
<keyword evidence="7" id="KW-1185">Reference proteome</keyword>
<proteinExistence type="inferred from homology"/>
<evidence type="ECO:0000313" key="7">
    <source>
        <dbReference type="Proteomes" id="UP000030003"/>
    </source>
</evidence>
<dbReference type="GO" id="GO:0032993">
    <property type="term" value="C:protein-DNA complex"/>
    <property type="evidence" value="ECO:0007669"/>
    <property type="project" value="TreeGrafter"/>
</dbReference>
<evidence type="ECO:0000259" key="5">
    <source>
        <dbReference type="PROSITE" id="PS50931"/>
    </source>
</evidence>
<evidence type="ECO:0000313" key="6">
    <source>
        <dbReference type="EMBL" id="KGO99232.1"/>
    </source>
</evidence>
<comment type="similarity">
    <text evidence="1">Belongs to the LysR transcriptional regulatory family.</text>
</comment>
<keyword evidence="4" id="KW-0804">Transcription</keyword>
<feature type="domain" description="HTH lysR-type" evidence="5">
    <location>
        <begin position="1"/>
        <end position="58"/>
    </location>
</feature>